<organism evidence="2 3">
    <name type="scientific">Colletotrichum orbiculare (strain 104-T / ATCC 96160 / CBS 514.97 / LARS 414 / MAFF 240422)</name>
    <name type="common">Cucumber anthracnose fungus</name>
    <name type="synonym">Colletotrichum lagenarium</name>
    <dbReference type="NCBI Taxonomy" id="1213857"/>
    <lineage>
        <taxon>Eukaryota</taxon>
        <taxon>Fungi</taxon>
        <taxon>Dikarya</taxon>
        <taxon>Ascomycota</taxon>
        <taxon>Pezizomycotina</taxon>
        <taxon>Sordariomycetes</taxon>
        <taxon>Hypocreomycetidae</taxon>
        <taxon>Glomerellales</taxon>
        <taxon>Glomerellaceae</taxon>
        <taxon>Colletotrichum</taxon>
        <taxon>Colletotrichum orbiculare species complex</taxon>
    </lineage>
</organism>
<reference evidence="3" key="1">
    <citation type="journal article" date="2013" name="New Phytol.">
        <title>Comparative genomic and transcriptomic analyses reveal the hemibiotrophic stage shift of Colletotrichum fungi.</title>
        <authorList>
            <person name="Gan P."/>
            <person name="Ikeda K."/>
            <person name="Irieda H."/>
            <person name="Narusaka M."/>
            <person name="O'Connell R.J."/>
            <person name="Narusaka Y."/>
            <person name="Takano Y."/>
            <person name="Kubo Y."/>
            <person name="Shirasu K."/>
        </authorList>
    </citation>
    <scope>NUCLEOTIDE SEQUENCE [LARGE SCALE GENOMIC DNA]</scope>
    <source>
        <strain evidence="3">104-T / ATCC 96160 / CBS 514.97 / LARS 414 / MAFF 240422</strain>
    </source>
</reference>
<gene>
    <name evidence="2" type="ORF">Cob_v012371</name>
</gene>
<keyword evidence="3" id="KW-1185">Reference proteome</keyword>
<evidence type="ECO:0000313" key="3">
    <source>
        <dbReference type="Proteomes" id="UP000014480"/>
    </source>
</evidence>
<comment type="caution">
    <text evidence="2">The sequence shown here is derived from an EMBL/GenBank/DDBJ whole genome shotgun (WGS) entry which is preliminary data.</text>
</comment>
<accession>A0A484F9W4</accession>
<evidence type="ECO:0000256" key="1">
    <source>
        <dbReference type="SAM" id="MobiDB-lite"/>
    </source>
</evidence>
<dbReference type="Proteomes" id="UP000014480">
    <property type="component" value="Unassembled WGS sequence"/>
</dbReference>
<protein>
    <submittedName>
        <fullName evidence="2">Uncharacterized protein</fullName>
    </submittedName>
</protein>
<dbReference type="EMBL" id="AMCV02000048">
    <property type="protein sequence ID" value="TDZ14772.1"/>
    <property type="molecule type" value="Genomic_DNA"/>
</dbReference>
<proteinExistence type="predicted"/>
<sequence>MVGFILGPSSSVDPAASSKLTTVQEDAIKSTLCHTSSPAQCRLISTRSNYHRHWKNNQKPPLATKDRQ</sequence>
<feature type="region of interest" description="Disordered" evidence="1">
    <location>
        <begin position="48"/>
        <end position="68"/>
    </location>
</feature>
<evidence type="ECO:0000313" key="2">
    <source>
        <dbReference type="EMBL" id="TDZ14772.1"/>
    </source>
</evidence>
<name>A0A484F9W4_COLOR</name>
<reference evidence="3" key="2">
    <citation type="journal article" date="2019" name="Mol. Plant Microbe Interact.">
        <title>Genome sequence resources for four phytopathogenic fungi from the Colletotrichum orbiculare species complex.</title>
        <authorList>
            <person name="Gan P."/>
            <person name="Tsushima A."/>
            <person name="Narusaka M."/>
            <person name="Narusaka Y."/>
            <person name="Takano Y."/>
            <person name="Kubo Y."/>
            <person name="Shirasu K."/>
        </authorList>
    </citation>
    <scope>GENOME REANNOTATION</scope>
    <source>
        <strain evidence="3">104-T / ATCC 96160 / CBS 514.97 / LARS 414 / MAFF 240422</strain>
    </source>
</reference>
<dbReference type="AlphaFoldDB" id="A0A484F9W4"/>